<organism evidence="2 3">
    <name type="scientific">Passalora fulva</name>
    <name type="common">Tomato leaf mold</name>
    <name type="synonym">Cladosporium fulvum</name>
    <dbReference type="NCBI Taxonomy" id="5499"/>
    <lineage>
        <taxon>Eukaryota</taxon>
        <taxon>Fungi</taxon>
        <taxon>Dikarya</taxon>
        <taxon>Ascomycota</taxon>
        <taxon>Pezizomycotina</taxon>
        <taxon>Dothideomycetes</taxon>
        <taxon>Dothideomycetidae</taxon>
        <taxon>Mycosphaerellales</taxon>
        <taxon>Mycosphaerellaceae</taxon>
        <taxon>Fulvia</taxon>
    </lineage>
</organism>
<evidence type="ECO:0000313" key="3">
    <source>
        <dbReference type="Proteomes" id="UP000756132"/>
    </source>
</evidence>
<reference evidence="2" key="1">
    <citation type="submission" date="2021-12" db="EMBL/GenBank/DDBJ databases">
        <authorList>
            <person name="Zaccaron A."/>
            <person name="Stergiopoulos I."/>
        </authorList>
    </citation>
    <scope>NUCLEOTIDE SEQUENCE</scope>
    <source>
        <strain evidence="2">Race5_Kim</strain>
    </source>
</reference>
<evidence type="ECO:0000313" key="2">
    <source>
        <dbReference type="EMBL" id="UJO24383.1"/>
    </source>
</evidence>
<dbReference type="RefSeq" id="XP_047768749.1">
    <property type="nucleotide sequence ID" value="XM_047913061.1"/>
</dbReference>
<proteinExistence type="predicted"/>
<feature type="compositionally biased region" description="Polar residues" evidence="1">
    <location>
        <begin position="1"/>
        <end position="13"/>
    </location>
</feature>
<sequence>MDLNRVRTSSASTGDGRERAMSVFSEGYQTATTAPTSPATSLPSAYKSGEDDDDEILEIDKETFERNIEHTRKDSCQFEQPIAINDSGIKIINGSTFGGTDPLHSHIRLHNMEPRWWIEERQRSSQIDRYNSRPPTTKRKRSAEGAGLNKAVTSAYLDPTWYDTLSYSRQDAFTSGLDMDSEPEETSEEFWEKVTGAWRLSMRYESVEERREAFEVEFDGYGDLGEGETTEMLVGGKEERGEFRQEWFRDELEVGVGEVGESW</sequence>
<dbReference type="EMBL" id="CP090174">
    <property type="protein sequence ID" value="UJO24383.1"/>
    <property type="molecule type" value="Genomic_DNA"/>
</dbReference>
<dbReference type="Proteomes" id="UP000756132">
    <property type="component" value="Chromosome 12"/>
</dbReference>
<feature type="compositionally biased region" description="Low complexity" evidence="1">
    <location>
        <begin position="30"/>
        <end position="45"/>
    </location>
</feature>
<reference evidence="2" key="2">
    <citation type="journal article" date="2022" name="Microb. Genom.">
        <title>A chromosome-scale genome assembly of the tomato pathogen Cladosporium fulvum reveals a compartmentalized genome architecture and the presence of a dispensable chromosome.</title>
        <authorList>
            <person name="Zaccaron A.Z."/>
            <person name="Chen L.H."/>
            <person name="Samaras A."/>
            <person name="Stergiopoulos I."/>
        </authorList>
    </citation>
    <scope>NUCLEOTIDE SEQUENCE</scope>
    <source>
        <strain evidence="2">Race5_Kim</strain>
    </source>
</reference>
<dbReference type="KEGG" id="ffu:CLAFUR5_13913"/>
<gene>
    <name evidence="2" type="ORF">CLAFUR5_13913</name>
</gene>
<accession>A0A9Q8UVW0</accession>
<evidence type="ECO:0000256" key="1">
    <source>
        <dbReference type="SAM" id="MobiDB-lite"/>
    </source>
</evidence>
<keyword evidence="3" id="KW-1185">Reference proteome</keyword>
<dbReference type="GeneID" id="71993791"/>
<dbReference type="AlphaFoldDB" id="A0A9Q8UVW0"/>
<dbReference type="OrthoDB" id="10537344at2759"/>
<name>A0A9Q8UVW0_PASFU</name>
<feature type="region of interest" description="Disordered" evidence="1">
    <location>
        <begin position="28"/>
        <end position="50"/>
    </location>
</feature>
<feature type="region of interest" description="Disordered" evidence="1">
    <location>
        <begin position="127"/>
        <end position="146"/>
    </location>
</feature>
<protein>
    <submittedName>
        <fullName evidence="2">Uncharacterized protein</fullName>
    </submittedName>
</protein>
<dbReference type="OMA" id="FEANIQH"/>
<feature type="region of interest" description="Disordered" evidence="1">
    <location>
        <begin position="1"/>
        <end position="20"/>
    </location>
</feature>